<dbReference type="Pfam" id="PF00042">
    <property type="entry name" value="Globin"/>
    <property type="match status" value="1"/>
</dbReference>
<reference evidence="7 8" key="1">
    <citation type="journal article" date="2020" name="ISME J.">
        <title>Comparative genomics reveals insights into cyanobacterial evolution and habitat adaptation.</title>
        <authorList>
            <person name="Chen M.Y."/>
            <person name="Teng W.K."/>
            <person name="Zhao L."/>
            <person name="Hu C.X."/>
            <person name="Zhou Y.K."/>
            <person name="Han B.P."/>
            <person name="Song L.R."/>
            <person name="Shu W.S."/>
        </authorList>
    </citation>
    <scope>NUCLEOTIDE SEQUENCE [LARGE SCALE GENOMIC DNA]</scope>
    <source>
        <strain evidence="7 8">FACHB-252</strain>
    </source>
</reference>
<evidence type="ECO:0000256" key="2">
    <source>
        <dbReference type="ARBA" id="ARBA00022621"/>
    </source>
</evidence>
<keyword evidence="1 5" id="KW-0349">Heme</keyword>
<evidence type="ECO:0000256" key="3">
    <source>
        <dbReference type="ARBA" id="ARBA00022723"/>
    </source>
</evidence>
<dbReference type="RefSeq" id="WP_185566359.1">
    <property type="nucleotide sequence ID" value="NZ_JACJTC010000020.1"/>
</dbReference>
<proteinExistence type="inferred from homology"/>
<dbReference type="PANTHER" id="PTHR43396:SF3">
    <property type="entry name" value="FLAVOHEMOPROTEIN"/>
    <property type="match status" value="1"/>
</dbReference>
<dbReference type="Gene3D" id="1.10.490.10">
    <property type="entry name" value="Globins"/>
    <property type="match status" value="1"/>
</dbReference>
<dbReference type="InterPro" id="IPR012292">
    <property type="entry name" value="Globin/Proto"/>
</dbReference>
<dbReference type="InterPro" id="IPR009050">
    <property type="entry name" value="Globin-like_sf"/>
</dbReference>
<dbReference type="CDD" id="cd08922">
    <property type="entry name" value="FHb-globin"/>
    <property type="match status" value="1"/>
</dbReference>
<gene>
    <name evidence="7" type="ORF">H6G94_26285</name>
</gene>
<evidence type="ECO:0000313" key="7">
    <source>
        <dbReference type="EMBL" id="MBD2614742.1"/>
    </source>
</evidence>
<keyword evidence="3" id="KW-0479">Metal-binding</keyword>
<keyword evidence="4" id="KW-0408">Iron</keyword>
<evidence type="ECO:0000313" key="8">
    <source>
        <dbReference type="Proteomes" id="UP000606396"/>
    </source>
</evidence>
<evidence type="ECO:0000256" key="1">
    <source>
        <dbReference type="ARBA" id="ARBA00022617"/>
    </source>
</evidence>
<dbReference type="PROSITE" id="PS01033">
    <property type="entry name" value="GLOBIN"/>
    <property type="match status" value="1"/>
</dbReference>
<comment type="similarity">
    <text evidence="5">Belongs to the globin family.</text>
</comment>
<dbReference type="InterPro" id="IPR000971">
    <property type="entry name" value="Globin"/>
</dbReference>
<keyword evidence="2 5" id="KW-0561">Oxygen transport</keyword>
<keyword evidence="5" id="KW-0813">Transport</keyword>
<evidence type="ECO:0000256" key="4">
    <source>
        <dbReference type="ARBA" id="ARBA00023004"/>
    </source>
</evidence>
<evidence type="ECO:0000259" key="6">
    <source>
        <dbReference type="PROSITE" id="PS01033"/>
    </source>
</evidence>
<keyword evidence="8" id="KW-1185">Reference proteome</keyword>
<name>A0ABR8HHU9_NOSPU</name>
<comment type="caution">
    <text evidence="7">The sequence shown here is derived from an EMBL/GenBank/DDBJ whole genome shotgun (WGS) entry which is preliminary data.</text>
</comment>
<dbReference type="Proteomes" id="UP000606396">
    <property type="component" value="Unassembled WGS sequence"/>
</dbReference>
<accession>A0ABR8HHU9</accession>
<protein>
    <submittedName>
        <fullName evidence="7">Bacitracin resistance protein BacA</fullName>
    </submittedName>
</protein>
<organism evidence="7 8">
    <name type="scientific">Nostoc punctiforme FACHB-252</name>
    <dbReference type="NCBI Taxonomy" id="1357509"/>
    <lineage>
        <taxon>Bacteria</taxon>
        <taxon>Bacillati</taxon>
        <taxon>Cyanobacteriota</taxon>
        <taxon>Cyanophyceae</taxon>
        <taxon>Nostocales</taxon>
        <taxon>Nostocaceae</taxon>
        <taxon>Nostoc</taxon>
    </lineage>
</organism>
<dbReference type="PANTHER" id="PTHR43396">
    <property type="entry name" value="FLAVOHEMOPROTEIN"/>
    <property type="match status" value="1"/>
</dbReference>
<feature type="domain" description="Globin" evidence="6">
    <location>
        <begin position="1"/>
        <end position="138"/>
    </location>
</feature>
<sequence length="146" mass="16443">MISQQTINIVKSTAPILKKNGQQITTRMYEIMFHNHPDIKKQFDMSAQANGSQPIKLATAIYGYASQIDRLSALTSMVETIAQRHVQTSVQPEQYLIVGESLLQAMREVLGAEATEEVIAAWTEAYQALSEVFINREHDIYVEKLS</sequence>
<dbReference type="SUPFAM" id="SSF46458">
    <property type="entry name" value="Globin-like"/>
    <property type="match status" value="1"/>
</dbReference>
<dbReference type="EMBL" id="JACJTC010000020">
    <property type="protein sequence ID" value="MBD2614742.1"/>
    <property type="molecule type" value="Genomic_DNA"/>
</dbReference>
<evidence type="ECO:0000256" key="5">
    <source>
        <dbReference type="RuleBase" id="RU000356"/>
    </source>
</evidence>